<feature type="transmembrane region" description="Helical" evidence="6">
    <location>
        <begin position="136"/>
        <end position="158"/>
    </location>
</feature>
<evidence type="ECO:0000256" key="6">
    <source>
        <dbReference type="SAM" id="Phobius"/>
    </source>
</evidence>
<feature type="transmembrane region" description="Helical" evidence="6">
    <location>
        <begin position="164"/>
        <end position="185"/>
    </location>
</feature>
<comment type="subcellular location">
    <subcellularLocation>
        <location evidence="1">Membrane</location>
        <topology evidence="1">Multi-pass membrane protein</topology>
    </subcellularLocation>
</comment>
<reference evidence="7 8" key="1">
    <citation type="submission" date="2017-01" db="EMBL/GenBank/DDBJ databases">
        <authorList>
            <person name="Mah S.A."/>
            <person name="Swanson W.J."/>
            <person name="Moy G.W."/>
            <person name="Vacquier V.D."/>
        </authorList>
    </citation>
    <scope>NUCLEOTIDE SEQUENCE [LARGE SCALE GENOMIC DNA]</scope>
    <source>
        <strain evidence="7 8">DSM 11589</strain>
    </source>
</reference>
<organism evidence="7 8">
    <name type="scientific">Insolitispirillum peregrinum</name>
    <dbReference type="NCBI Taxonomy" id="80876"/>
    <lineage>
        <taxon>Bacteria</taxon>
        <taxon>Pseudomonadati</taxon>
        <taxon>Pseudomonadota</taxon>
        <taxon>Alphaproteobacteria</taxon>
        <taxon>Rhodospirillales</taxon>
        <taxon>Novispirillaceae</taxon>
        <taxon>Insolitispirillum</taxon>
    </lineage>
</organism>
<dbReference type="EMBL" id="FTOA01000004">
    <property type="protein sequence ID" value="SIS85466.1"/>
    <property type="molecule type" value="Genomic_DNA"/>
</dbReference>
<accession>A0A1N7MH40</accession>
<dbReference type="GO" id="GO:0016020">
    <property type="term" value="C:membrane"/>
    <property type="evidence" value="ECO:0007669"/>
    <property type="project" value="UniProtKB-SubCell"/>
</dbReference>
<keyword evidence="3 6" id="KW-0812">Transmembrane</keyword>
<proteinExistence type="inferred from homology"/>
<protein>
    <submittedName>
        <fullName evidence="7">Type IV secretion system protein TrbL</fullName>
    </submittedName>
</protein>
<dbReference type="Pfam" id="PF04610">
    <property type="entry name" value="TrbL"/>
    <property type="match status" value="1"/>
</dbReference>
<evidence type="ECO:0000256" key="1">
    <source>
        <dbReference type="ARBA" id="ARBA00004141"/>
    </source>
</evidence>
<dbReference type="InterPro" id="IPR007688">
    <property type="entry name" value="Conjugal_tfr_TrbL/VirB6"/>
</dbReference>
<evidence type="ECO:0000256" key="2">
    <source>
        <dbReference type="ARBA" id="ARBA00007802"/>
    </source>
</evidence>
<evidence type="ECO:0000313" key="8">
    <source>
        <dbReference type="Proteomes" id="UP000185678"/>
    </source>
</evidence>
<comment type="similarity">
    <text evidence="2">Belongs to the TrbL/VirB6 family.</text>
</comment>
<feature type="transmembrane region" description="Helical" evidence="6">
    <location>
        <begin position="197"/>
        <end position="216"/>
    </location>
</feature>
<gene>
    <name evidence="7" type="ORF">SAMN05421779_104122</name>
</gene>
<sequence>MYMAKASDFTGNLTEALMPAMLALFMPLAGCWVVVTGIRLLVEPGAVKGTIARDLFIMLLASVLLSGQANGLITDAYTASLDVIAGAAATAFDVAGGKPVEGYEGMSALIAAMESAIQAVLEVAEGITTEGGWSNWVPYLLAALLVFPFILMVVIYLAHVVVALFRIVSITAMVPLLALFLGFSWGRQMAVAGIKGVIGSGLVLYTCTLAMALSVQGVTSLKFPTAEDNLGEFASFSNPEMLMAIAMGFLGIAMMREATGLANMISGLLLQDGGQQMIVNAAKGASKASARGAIDLASLAGKSVSSASQMASDRVARWRNPNQ</sequence>
<feature type="transmembrane region" description="Helical" evidence="6">
    <location>
        <begin position="20"/>
        <end position="42"/>
    </location>
</feature>
<keyword evidence="8" id="KW-1185">Reference proteome</keyword>
<dbReference type="STRING" id="80876.SAMN05421779_104122"/>
<evidence type="ECO:0000313" key="7">
    <source>
        <dbReference type="EMBL" id="SIS85466.1"/>
    </source>
</evidence>
<dbReference type="Proteomes" id="UP000185678">
    <property type="component" value="Unassembled WGS sequence"/>
</dbReference>
<evidence type="ECO:0000256" key="4">
    <source>
        <dbReference type="ARBA" id="ARBA00022989"/>
    </source>
</evidence>
<evidence type="ECO:0000256" key="5">
    <source>
        <dbReference type="ARBA" id="ARBA00023136"/>
    </source>
</evidence>
<name>A0A1N7MH40_9PROT</name>
<keyword evidence="5 6" id="KW-0472">Membrane</keyword>
<dbReference type="GO" id="GO:0030255">
    <property type="term" value="P:protein secretion by the type IV secretion system"/>
    <property type="evidence" value="ECO:0007669"/>
    <property type="project" value="InterPro"/>
</dbReference>
<keyword evidence="4 6" id="KW-1133">Transmembrane helix</keyword>
<evidence type="ECO:0000256" key="3">
    <source>
        <dbReference type="ARBA" id="ARBA00022692"/>
    </source>
</evidence>
<feature type="transmembrane region" description="Helical" evidence="6">
    <location>
        <begin position="236"/>
        <end position="255"/>
    </location>
</feature>
<dbReference type="AlphaFoldDB" id="A0A1N7MH40"/>